<dbReference type="Pfam" id="PF14228">
    <property type="entry name" value="MOR2-PAG1_mid"/>
    <property type="match status" value="3"/>
</dbReference>
<dbReference type="InterPro" id="IPR039867">
    <property type="entry name" value="Furry/Tao3/Mor2"/>
</dbReference>
<evidence type="ECO:0000313" key="3">
    <source>
        <dbReference type="EMBL" id="CAD8519540.1"/>
    </source>
</evidence>
<reference evidence="3" key="1">
    <citation type="submission" date="2021-01" db="EMBL/GenBank/DDBJ databases">
        <authorList>
            <person name="Corre E."/>
            <person name="Pelletier E."/>
            <person name="Niang G."/>
            <person name="Scheremetjew M."/>
            <person name="Finn R."/>
            <person name="Kale V."/>
            <person name="Holt S."/>
            <person name="Cochrane G."/>
            <person name="Meng A."/>
            <person name="Brown T."/>
            <person name="Cohen L."/>
        </authorList>
    </citation>
    <scope>NUCLEOTIDE SEQUENCE</scope>
    <source>
        <strain evidence="3">CCMP1723</strain>
    </source>
</reference>
<dbReference type="PANTHER" id="PTHR12295:SF30">
    <property type="entry name" value="PROTEIN FURRY"/>
    <property type="match status" value="1"/>
</dbReference>
<dbReference type="InterPro" id="IPR029473">
    <property type="entry name" value="MOR2-PAG1_mid"/>
</dbReference>
<feature type="compositionally biased region" description="Pro residues" evidence="1">
    <location>
        <begin position="776"/>
        <end position="786"/>
    </location>
</feature>
<feature type="region of interest" description="Disordered" evidence="1">
    <location>
        <begin position="265"/>
        <end position="289"/>
    </location>
</feature>
<dbReference type="GO" id="GO:0000902">
    <property type="term" value="P:cell morphogenesis"/>
    <property type="evidence" value="ECO:0007669"/>
    <property type="project" value="InterPro"/>
</dbReference>
<feature type="region of interest" description="Disordered" evidence="1">
    <location>
        <begin position="76"/>
        <end position="126"/>
    </location>
</feature>
<feature type="compositionally biased region" description="Low complexity" evidence="1">
    <location>
        <begin position="93"/>
        <end position="104"/>
    </location>
</feature>
<feature type="region of interest" description="Disordered" evidence="1">
    <location>
        <begin position="655"/>
        <end position="718"/>
    </location>
</feature>
<sequence>METMWRHIGRSPRNVVPALRFLETKGLEDTSSATAMSTYCLTAKRVCLYLARAAPQQSIDQLVYAISLRGLEVDYPPGAGEADRKNSGDDSMDMGSSRGSDAGSIRGGSSLGRGNDRDNDDDDDDGLKLTAPDLAIILLAEVAAEHDEDFRVHLPVLLHAAVATLAGSPEPTVRAHCRQLLANLTHALAARPLGAKGRSAVGDAFGRDGRMDDGSSRGSLQVTPGGGVPGWQGEVGQWGAAGMATPAGHGVPGFGANGTHPYEASSSYGANGGGKPGSYGGDGVDDDDGARGRAAVARLQALLARPGGGGVHPVGGLVGGVIVRGGASEGAAPWTPEAIAQLVGLLPDAMVFEPGLREQWADEARRWLLRAASYSLAATSARVLAALRVPLDLESSEALLAALCSSAAAAEGGTAAHGLVSDRRGTDLYRPTRRGPGARQRVVSARSASAAADLAGLLLDTLTEMLGHVARGERDIIEYPHVLWGAAACLRTLHPPLYARAARLFSAMTLAWPLDDPTGASEEILRAAAPAPIGTRFPSSGSVHGRRNPAVASAVAAALETWMRGATAKDFDATWRPPPGAPVPAMSLPDLVPLLLKGLVRAESAAHSARGLAAIVPRVGVRDRWGGERALALATCGLLPLVLAAAAYAEEDAARERDEKAAGGVNADERSSPSPIKTPAASTPQTGADVNASPSQTTAQTTSLSPDPKGAGPLGAGEGAATGRWLAAGLRAASPRGRLDSLAATLDSVLPSPRARTAVARGRRFAVAPRRGRGVKPPPRPPPPPGSNVAGRLADVLAEPLASFVFPAHAVPVAKTLVDIAVGLGGENGGEEGPAAASAALELLTALVSRARGEAAAAVFDPRASGSGSLFAPVAALLDGPHSAAALELLTKVATGTAAAARGPPPPHRNDVGDWGPVARLGAPATMWDSVDANGGRAVDLMYGVMLSGGMDPNRAALPACLVSDSADN</sequence>
<accession>A0A7S0NL51</accession>
<feature type="domain" description="Cell morphogenesis central region" evidence="2">
    <location>
        <begin position="2"/>
        <end position="98"/>
    </location>
</feature>
<evidence type="ECO:0000259" key="2">
    <source>
        <dbReference type="Pfam" id="PF14228"/>
    </source>
</evidence>
<protein>
    <recommendedName>
        <fullName evidence="2">Cell morphogenesis central region domain-containing protein</fullName>
    </recommendedName>
</protein>
<feature type="region of interest" description="Disordered" evidence="1">
    <location>
        <begin position="206"/>
        <end position="228"/>
    </location>
</feature>
<name>A0A7S0NL51_MICPS</name>
<feature type="compositionally biased region" description="Polar residues" evidence="1">
    <location>
        <begin position="672"/>
        <end position="688"/>
    </location>
</feature>
<dbReference type="PANTHER" id="PTHR12295">
    <property type="entry name" value="FURRY-RELATED"/>
    <property type="match status" value="1"/>
</dbReference>
<evidence type="ECO:0000256" key="1">
    <source>
        <dbReference type="SAM" id="MobiDB-lite"/>
    </source>
</evidence>
<proteinExistence type="predicted"/>
<feature type="compositionally biased region" description="Gly residues" evidence="1">
    <location>
        <begin position="270"/>
        <end position="282"/>
    </location>
</feature>
<feature type="compositionally biased region" description="Low complexity" evidence="1">
    <location>
        <begin position="692"/>
        <end position="706"/>
    </location>
</feature>
<dbReference type="GO" id="GO:0030427">
    <property type="term" value="C:site of polarized growth"/>
    <property type="evidence" value="ECO:0007669"/>
    <property type="project" value="TreeGrafter"/>
</dbReference>
<feature type="domain" description="Cell morphogenesis central region" evidence="2">
    <location>
        <begin position="340"/>
        <end position="403"/>
    </location>
</feature>
<feature type="region of interest" description="Disordered" evidence="1">
    <location>
        <begin position="766"/>
        <end position="790"/>
    </location>
</feature>
<dbReference type="AlphaFoldDB" id="A0A7S0NL51"/>
<feature type="compositionally biased region" description="Basic and acidic residues" evidence="1">
    <location>
        <begin position="206"/>
        <end position="215"/>
    </location>
</feature>
<organism evidence="3">
    <name type="scientific">Micromonas pusilla</name>
    <name type="common">Picoplanktonic green alga</name>
    <name type="synonym">Chromulina pusilla</name>
    <dbReference type="NCBI Taxonomy" id="38833"/>
    <lineage>
        <taxon>Eukaryota</taxon>
        <taxon>Viridiplantae</taxon>
        <taxon>Chlorophyta</taxon>
        <taxon>Mamiellophyceae</taxon>
        <taxon>Mamiellales</taxon>
        <taxon>Mamiellaceae</taxon>
        <taxon>Micromonas</taxon>
    </lineage>
</organism>
<feature type="compositionally biased region" description="Basic and acidic residues" evidence="1">
    <location>
        <begin position="655"/>
        <end position="671"/>
    </location>
</feature>
<feature type="domain" description="Cell morphogenesis central region" evidence="2">
    <location>
        <begin position="128"/>
        <end position="193"/>
    </location>
</feature>
<dbReference type="EMBL" id="HBEQ01008662">
    <property type="protein sequence ID" value="CAD8519540.1"/>
    <property type="molecule type" value="Transcribed_RNA"/>
</dbReference>
<dbReference type="GO" id="GO:0005938">
    <property type="term" value="C:cell cortex"/>
    <property type="evidence" value="ECO:0007669"/>
    <property type="project" value="TreeGrafter"/>
</dbReference>
<gene>
    <name evidence="3" type="ORF">MCOM1403_LOCUS6966</name>
</gene>